<gene>
    <name evidence="4" type="ORF">HHUSO_G3580</name>
</gene>
<dbReference type="EMBL" id="JAHFZB010000003">
    <property type="protein sequence ID" value="KAK6491497.1"/>
    <property type="molecule type" value="Genomic_DNA"/>
</dbReference>
<feature type="region of interest" description="Disordered" evidence="2">
    <location>
        <begin position="713"/>
        <end position="745"/>
    </location>
</feature>
<evidence type="ECO:0000313" key="5">
    <source>
        <dbReference type="Proteomes" id="UP001369086"/>
    </source>
</evidence>
<evidence type="ECO:0000259" key="3">
    <source>
        <dbReference type="PROSITE" id="PS50132"/>
    </source>
</evidence>
<dbReference type="InterPro" id="IPR016137">
    <property type="entry name" value="RGS"/>
</dbReference>
<dbReference type="Pfam" id="PF00615">
    <property type="entry name" value="RGS"/>
    <property type="match status" value="3"/>
</dbReference>
<dbReference type="Gene3D" id="1.10.167.10">
    <property type="entry name" value="Regulator of G-protein Signalling 4, domain 2"/>
    <property type="match status" value="3"/>
</dbReference>
<dbReference type="SMART" id="SM00315">
    <property type="entry name" value="RGS"/>
    <property type="match status" value="3"/>
</dbReference>
<feature type="compositionally biased region" description="Basic and acidic residues" evidence="2">
    <location>
        <begin position="452"/>
        <end position="462"/>
    </location>
</feature>
<dbReference type="InterPro" id="IPR048074">
    <property type="entry name" value="RGS22_RGS_fourth"/>
</dbReference>
<proteinExistence type="predicted"/>
<feature type="compositionally biased region" description="Polar residues" evidence="2">
    <location>
        <begin position="1344"/>
        <end position="1376"/>
    </location>
</feature>
<accession>A0ABR1A335</accession>
<feature type="compositionally biased region" description="Polar residues" evidence="2">
    <location>
        <begin position="257"/>
        <end position="276"/>
    </location>
</feature>
<evidence type="ECO:0000313" key="4">
    <source>
        <dbReference type="EMBL" id="KAK6491497.1"/>
    </source>
</evidence>
<feature type="coiled-coil region" evidence="1">
    <location>
        <begin position="1243"/>
        <end position="1274"/>
    </location>
</feature>
<dbReference type="CDD" id="cd08726">
    <property type="entry name" value="RGS_RGS22_3"/>
    <property type="match status" value="1"/>
</dbReference>
<feature type="compositionally biased region" description="Acidic residues" evidence="2">
    <location>
        <begin position="333"/>
        <end position="348"/>
    </location>
</feature>
<feature type="region of interest" description="Disordered" evidence="2">
    <location>
        <begin position="253"/>
        <end position="378"/>
    </location>
</feature>
<dbReference type="InterPro" id="IPR036305">
    <property type="entry name" value="RGS_sf"/>
</dbReference>
<dbReference type="CDD" id="cd08725">
    <property type="entry name" value="RGS_RGS22_4"/>
    <property type="match status" value="1"/>
</dbReference>
<feature type="compositionally biased region" description="Acidic residues" evidence="2">
    <location>
        <begin position="463"/>
        <end position="484"/>
    </location>
</feature>
<feature type="domain" description="RGS" evidence="3">
    <location>
        <begin position="1117"/>
        <end position="1223"/>
    </location>
</feature>
<feature type="compositionally biased region" description="Low complexity" evidence="2">
    <location>
        <begin position="713"/>
        <end position="730"/>
    </location>
</feature>
<dbReference type="PANTHER" id="PTHR46583:SF1">
    <property type="entry name" value="REGULATOR OF G-PROTEIN SIGNALING 22"/>
    <property type="match status" value="1"/>
</dbReference>
<sequence length="1376" mass="158164">MYPCENEAIMPQRMLGKLLTTEPPDITDNNFEDYLATDDLLVDYFNEFLSLPTFPEPVRFNKDSGAFEVVSDAVESLNNQIHDLLCMYKPKNPVCDVTRRTADHFSPFKPPQPPKDLNIDNSYSVMCLDREQGVQWIRKERLPLFLQSDCYFEYRLAKLLSQVECSSKGKKLQIDPSYRPWSVSRETSAPPTDDDEHEAIIRKFYVSLGQSSVTQTKEWFTLAKQSQDLVTTQSSEGPLSATQTYGHLLSHQEEANHTNGSSSLGIQSAGYLSNSLDGEHSSPSRRGASAHHGAGETRGHGAGMDDNCFVSVPYSPSQTPSTMHLDFKSESGIESDGEDRDEEEEEDEENRRGREEKEVNITEETSAQLHEEATEPTIPAFSTLEDLATSLVNKVLRNCVLQLSGEPESINKMANLDHSHPQRVITVHYHAGLELSEAQGHLPEPQGALLTEDSKGSRKVSQEEESSISESENEESDDDDDEDGGAGYRSYDFGSRKGLERFKMFLHGTPGEKYLHLWMDIERLKVTKDTRRKISHLQKMKKQYLMSGGEYFLNTGVLSRLFILHASCWTEEHLCHIQPKVTEPLLLYWGPRMCMNQAVVNQKACAELKMWQERQLRPRVNIDPSPNIIKLLPLRAKSCVPKTAKPPSPQKLVIVQRKTSAKSENGPGTFVKKPRRLVTANLDPAKSSLSPILSKSIDKPGVTKKWQRAVSARSTASWSSDSTDSSVSESIQENKHNLSNKTHSSRCSPVLGGARMERMLQALHHDPRAGYCFTQFCELSGNKLWKNGVQFWFDLQDYHRQFYQENLNPFKLQRLAQFLYSAYVRFGAPMDIAADLDTRKQIYQKLDPPFEDLFDPAEEYILTLLLVPWMQMTSSDRTAYKRVELVEETRLLVTVHYRKLQALHKKTLRKQQERGELQPSAPSPPPPPEVPREPNLWEQVPEEYRSYNLSNLLRHRLELEHFRNFLEEHFASMDLMCWLDIEQFRRTPHKEKDKREEKSRDIKSKYLNKKYFFGPNSPATRDQQEQVMQLGGGWGKILHDRLSAPVLVELQKYVRNRIERKWLPLFLSTPEFAERQKMQLKMKNVAEDQIFHTNRKKREVWKYIDSKWVSSSKEIIAFRKALLNPVTCRQFQRFVSLKGDCLENGVLFWLEVQKYKDLCHSHSDDSTIQSKVSTIINCFINSSIPPVLQIDIPPEQAEEIIEKRRELGPYVFREAQMTVFGILFKLWPDFCAFRSNLEETKVLPALERKKEKQLEKLKRKIKEEERRAKEQEEAKRKMSFSDNFFGDNESVYSGSQAGVSSTREARGPHSRSQQVSWSYSKYMEALEQERALLQMQNDLEGRTLMSSLSDPETSSIRSTKSAGTKRTSHSIFSQKM</sequence>
<dbReference type="InterPro" id="IPR044926">
    <property type="entry name" value="RGS_subdomain_2"/>
</dbReference>
<feature type="domain" description="RGS" evidence="3">
    <location>
        <begin position="948"/>
        <end position="1007"/>
    </location>
</feature>
<dbReference type="Proteomes" id="UP001369086">
    <property type="component" value="Unassembled WGS sequence"/>
</dbReference>
<evidence type="ECO:0000256" key="1">
    <source>
        <dbReference type="SAM" id="Coils"/>
    </source>
</evidence>
<dbReference type="InterPro" id="IPR048075">
    <property type="entry name" value="RGS22_RGS_second"/>
</dbReference>
<keyword evidence="5" id="KW-1185">Reference proteome</keyword>
<evidence type="ECO:0000256" key="2">
    <source>
        <dbReference type="SAM" id="MobiDB-lite"/>
    </source>
</evidence>
<feature type="domain" description="RGS" evidence="3">
    <location>
        <begin position="759"/>
        <end position="865"/>
    </location>
</feature>
<dbReference type="CDD" id="cd08727">
    <property type="entry name" value="RGS_RGS22_2"/>
    <property type="match status" value="1"/>
</dbReference>
<feature type="region of interest" description="Disordered" evidence="2">
    <location>
        <begin position="1342"/>
        <end position="1376"/>
    </location>
</feature>
<organism evidence="4 5">
    <name type="scientific">Huso huso</name>
    <name type="common">Beluga</name>
    <name type="synonym">Acipenser huso</name>
    <dbReference type="NCBI Taxonomy" id="61971"/>
    <lineage>
        <taxon>Eukaryota</taxon>
        <taxon>Metazoa</taxon>
        <taxon>Chordata</taxon>
        <taxon>Craniata</taxon>
        <taxon>Vertebrata</taxon>
        <taxon>Euteleostomi</taxon>
        <taxon>Actinopterygii</taxon>
        <taxon>Chondrostei</taxon>
        <taxon>Acipenseriformes</taxon>
        <taxon>Acipenseridae</taxon>
        <taxon>Huso</taxon>
    </lineage>
</organism>
<comment type="caution">
    <text evidence="4">The sequence shown here is derived from an EMBL/GenBank/DDBJ whole genome shotgun (WGS) entry which is preliminary data.</text>
</comment>
<dbReference type="PANTHER" id="PTHR46583">
    <property type="entry name" value="REGULATOR OF G-PROTEIN SIGNALING 22"/>
    <property type="match status" value="1"/>
</dbReference>
<dbReference type="SUPFAM" id="SSF48097">
    <property type="entry name" value="Regulator of G-protein signaling, RGS"/>
    <property type="match status" value="4"/>
</dbReference>
<feature type="compositionally biased region" description="Basic and acidic residues" evidence="2">
    <location>
        <begin position="349"/>
        <end position="360"/>
    </location>
</feature>
<name>A0ABR1A335_HUSHU</name>
<dbReference type="InterPro" id="IPR042651">
    <property type="entry name" value="Rgs22"/>
</dbReference>
<feature type="region of interest" description="Disordered" evidence="2">
    <location>
        <begin position="445"/>
        <end position="491"/>
    </location>
</feature>
<keyword evidence="1" id="KW-0175">Coiled coil</keyword>
<feature type="region of interest" description="Disordered" evidence="2">
    <location>
        <begin position="1295"/>
        <end position="1314"/>
    </location>
</feature>
<protein>
    <submittedName>
        <fullName evidence="4">Regulator of G-protein signaling 22 isoform X1</fullName>
    </submittedName>
</protein>
<feature type="region of interest" description="Disordered" evidence="2">
    <location>
        <begin position="908"/>
        <end position="934"/>
    </location>
</feature>
<dbReference type="PROSITE" id="PS50132">
    <property type="entry name" value="RGS"/>
    <property type="match status" value="3"/>
</dbReference>
<reference evidence="4 5" key="1">
    <citation type="submission" date="2021-05" db="EMBL/GenBank/DDBJ databases">
        <authorList>
            <person name="Zahm M."/>
            <person name="Klopp C."/>
            <person name="Cabau C."/>
            <person name="Kuhl H."/>
            <person name="Suciu R."/>
            <person name="Ciorpac M."/>
            <person name="Holostenco D."/>
            <person name="Gessner J."/>
            <person name="Wuertz S."/>
            <person name="Hohne C."/>
            <person name="Stock M."/>
            <person name="Gislard M."/>
            <person name="Lluch J."/>
            <person name="Milhes M."/>
            <person name="Lampietro C."/>
            <person name="Lopez Roques C."/>
            <person name="Donnadieu C."/>
            <person name="Du K."/>
            <person name="Schartl M."/>
            <person name="Guiguen Y."/>
        </authorList>
    </citation>
    <scope>NUCLEOTIDE SEQUENCE [LARGE SCALE GENOMIC DNA]</scope>
    <source>
        <strain evidence="4">Hh-F2</strain>
        <tissue evidence="4">Blood</tissue>
    </source>
</reference>
<dbReference type="InterPro" id="IPR048073">
    <property type="entry name" value="RGS22_RGS_third"/>
</dbReference>